<keyword evidence="14" id="KW-1185">Reference proteome</keyword>
<evidence type="ECO:0000256" key="8">
    <source>
        <dbReference type="ARBA" id="ARBA00032658"/>
    </source>
</evidence>
<evidence type="ECO:0000259" key="12">
    <source>
        <dbReference type="Pfam" id="PF02163"/>
    </source>
</evidence>
<evidence type="ECO:0000256" key="5">
    <source>
        <dbReference type="ARBA" id="ARBA00022692"/>
    </source>
</evidence>
<comment type="function">
    <text evidence="9">Zinc metalloprotease that mediates intramembrane proteolysis of proteins such as ATF6, ATF6B, SREBF1/SREBP1 and SREBF2/SREBP2. Catalyzes the second step in the proteolytic activation of the sterol regulatory element-binding proteins (SREBPs) SREBF1/SREBP1 and SREBF2/SREBP2: cleaves SREBPs within the first transmembrane segment, thereby releasing the N-terminal segment with a portion of the transmembrane segment attached. Mature N-terminal SREBP fragments shuttle to the nucleus and activate gene transcription. Also mediates the second step in the proteolytic activation of the cyclic AMP-dependent transcription factor ATF-6 (ATF6 and ATF6B). Involved in intramembrane proteolysis during bone formation. In astrocytes and osteoblasts, upon DNA damage and ER stress, mediates the second step of the regulated intramembrane proteolytic activation of the transcription factor CREB3L1, leading to the inhibition of cell-cycle progression.</text>
</comment>
<feature type="transmembrane region" description="Helical" evidence="10">
    <location>
        <begin position="79"/>
        <end position="100"/>
    </location>
</feature>
<protein>
    <recommendedName>
        <fullName evidence="4">Membrane-bound transcription factor site-2 protease</fullName>
        <ecNumber evidence="3">3.4.24.85</ecNumber>
    </recommendedName>
    <alternativeName>
        <fullName evidence="8">Endopeptidase S2P</fullName>
    </alternativeName>
</protein>
<reference evidence="15" key="1">
    <citation type="submission" date="2017-02" db="UniProtKB">
        <authorList>
            <consortium name="WormBaseParasite"/>
        </authorList>
    </citation>
    <scope>IDENTIFICATION</scope>
</reference>
<accession>A0A0R3WSQ8</accession>
<keyword evidence="7 10" id="KW-0472">Membrane</keyword>
<evidence type="ECO:0000256" key="1">
    <source>
        <dbReference type="ARBA" id="ARBA00001350"/>
    </source>
</evidence>
<feature type="chain" id="PRO_5043133023" description="Membrane-bound transcription factor site-2 protease" evidence="11">
    <location>
        <begin position="33"/>
        <end position="160"/>
    </location>
</feature>
<dbReference type="GO" id="GO:0031293">
    <property type="term" value="P:membrane protein intracellular domain proteolysis"/>
    <property type="evidence" value="ECO:0007669"/>
    <property type="project" value="TreeGrafter"/>
</dbReference>
<dbReference type="GO" id="GO:0012505">
    <property type="term" value="C:endomembrane system"/>
    <property type="evidence" value="ECO:0007669"/>
    <property type="project" value="UniProtKB-SubCell"/>
</dbReference>
<evidence type="ECO:0000256" key="9">
    <source>
        <dbReference type="ARBA" id="ARBA00045828"/>
    </source>
</evidence>
<name>A0A0R3WSQ8_HYDTA</name>
<dbReference type="GO" id="GO:0004222">
    <property type="term" value="F:metalloendopeptidase activity"/>
    <property type="evidence" value="ECO:0007669"/>
    <property type="project" value="InterPro"/>
</dbReference>
<dbReference type="STRING" id="6205.A0A0R3WSQ8"/>
<proteinExistence type="predicted"/>
<keyword evidence="5 10" id="KW-0812">Transmembrane</keyword>
<dbReference type="GO" id="GO:0016020">
    <property type="term" value="C:membrane"/>
    <property type="evidence" value="ECO:0007669"/>
    <property type="project" value="InterPro"/>
</dbReference>
<dbReference type="EMBL" id="UYWX01003042">
    <property type="protein sequence ID" value="VDM23356.1"/>
    <property type="molecule type" value="Genomic_DNA"/>
</dbReference>
<sequence length="160" mass="17788">MPGVNLPMSQLGFYLLTLLVCVVLHEAGHALAALRERVRIHGFGFFLIGIYPGAYVDISDSDLNSLSPMRQLKIYSAGVWHNGVIVVMSIICFYALPWILSPVYIVNQGVGIVHLQKVLLEILYRNTVLKPTVVIISVRRYSSGDGRYLVSNPFRSLKSA</sequence>
<dbReference type="WBParaSite" id="TTAC_0000379801-mRNA-1">
    <property type="protein sequence ID" value="TTAC_0000379801-mRNA-1"/>
    <property type="gene ID" value="TTAC_0000379801"/>
</dbReference>
<evidence type="ECO:0000256" key="10">
    <source>
        <dbReference type="SAM" id="Phobius"/>
    </source>
</evidence>
<dbReference type="AlphaFoldDB" id="A0A0R3WSQ8"/>
<evidence type="ECO:0000313" key="13">
    <source>
        <dbReference type="EMBL" id="VDM23356.1"/>
    </source>
</evidence>
<evidence type="ECO:0000256" key="11">
    <source>
        <dbReference type="SAM" id="SignalP"/>
    </source>
</evidence>
<dbReference type="PANTHER" id="PTHR13325">
    <property type="entry name" value="PROTEASE M50 MEMBRANE-BOUND TRANSCRIPTION FACTOR SITE 2 PROTEASE"/>
    <property type="match status" value="1"/>
</dbReference>
<dbReference type="GO" id="GO:1905897">
    <property type="term" value="P:regulation of response to endoplasmic reticulum stress"/>
    <property type="evidence" value="ECO:0007669"/>
    <property type="project" value="TreeGrafter"/>
</dbReference>
<dbReference type="Proteomes" id="UP000274429">
    <property type="component" value="Unassembled WGS sequence"/>
</dbReference>
<dbReference type="PRINTS" id="PR01000">
    <property type="entry name" value="SREBPS2PTASE"/>
</dbReference>
<feature type="transmembrane region" description="Helical" evidence="10">
    <location>
        <begin position="42"/>
        <end position="58"/>
    </location>
</feature>
<dbReference type="InterPro" id="IPR008915">
    <property type="entry name" value="Peptidase_M50"/>
</dbReference>
<comment type="subcellular location">
    <subcellularLocation>
        <location evidence="2">Endomembrane system</location>
        <topology evidence="2">Multi-pass membrane protein</topology>
    </subcellularLocation>
</comment>
<dbReference type="EC" id="3.4.24.85" evidence="3"/>
<evidence type="ECO:0000256" key="7">
    <source>
        <dbReference type="ARBA" id="ARBA00023136"/>
    </source>
</evidence>
<evidence type="ECO:0000256" key="3">
    <source>
        <dbReference type="ARBA" id="ARBA00012347"/>
    </source>
</evidence>
<dbReference type="GO" id="GO:0005737">
    <property type="term" value="C:cytoplasm"/>
    <property type="evidence" value="ECO:0007669"/>
    <property type="project" value="TreeGrafter"/>
</dbReference>
<evidence type="ECO:0000313" key="14">
    <source>
        <dbReference type="Proteomes" id="UP000274429"/>
    </source>
</evidence>
<dbReference type="OrthoDB" id="69989at2759"/>
<feature type="domain" description="Peptidase M50" evidence="12">
    <location>
        <begin position="14"/>
        <end position="113"/>
    </location>
</feature>
<evidence type="ECO:0000256" key="2">
    <source>
        <dbReference type="ARBA" id="ARBA00004127"/>
    </source>
</evidence>
<organism evidence="15">
    <name type="scientific">Hydatigena taeniaeformis</name>
    <name type="common">Feline tapeworm</name>
    <name type="synonym">Taenia taeniaeformis</name>
    <dbReference type="NCBI Taxonomy" id="6205"/>
    <lineage>
        <taxon>Eukaryota</taxon>
        <taxon>Metazoa</taxon>
        <taxon>Spiralia</taxon>
        <taxon>Lophotrochozoa</taxon>
        <taxon>Platyhelminthes</taxon>
        <taxon>Cestoda</taxon>
        <taxon>Eucestoda</taxon>
        <taxon>Cyclophyllidea</taxon>
        <taxon>Taeniidae</taxon>
        <taxon>Hydatigera</taxon>
    </lineage>
</organism>
<gene>
    <name evidence="13" type="ORF">TTAC_LOCUS3783</name>
</gene>
<dbReference type="PANTHER" id="PTHR13325:SF3">
    <property type="entry name" value="MEMBRANE-BOUND TRANSCRIPTION FACTOR SITE-2 PROTEASE"/>
    <property type="match status" value="1"/>
</dbReference>
<evidence type="ECO:0000256" key="4">
    <source>
        <dbReference type="ARBA" id="ARBA00014400"/>
    </source>
</evidence>
<feature type="signal peptide" evidence="11">
    <location>
        <begin position="1"/>
        <end position="32"/>
    </location>
</feature>
<reference evidence="13 14" key="2">
    <citation type="submission" date="2018-11" db="EMBL/GenBank/DDBJ databases">
        <authorList>
            <consortium name="Pathogen Informatics"/>
        </authorList>
    </citation>
    <scope>NUCLEOTIDE SEQUENCE [LARGE SCALE GENOMIC DNA]</scope>
</reference>
<dbReference type="Pfam" id="PF02163">
    <property type="entry name" value="Peptidase_M50"/>
    <property type="match status" value="1"/>
</dbReference>
<keyword evidence="6 10" id="KW-1133">Transmembrane helix</keyword>
<comment type="catalytic activity">
    <reaction evidence="1">
        <text>Cleaves several transcription factors that are type-2 transmembrane proteins within membrane-spanning domains. Known substrates include sterol regulatory element-binding protein (SREBP) -1, SREBP-2 and forms of the transcriptional activator ATF6. SREBP-2 is cleaved at the site 477-DRSRILL-|-CVLTFLCLSFNPLTSLLQWGGA-505. The residues Asn-Pro, 11 residues distal to the site of cleavage in the membrane-spanning domain, are important for cleavage by S2P endopeptidase. Replacement of either of these residues does not prevent cleavage, but there is no cleavage if both of these residues are replaced.</text>
        <dbReference type="EC" id="3.4.24.85"/>
    </reaction>
</comment>
<evidence type="ECO:0000313" key="15">
    <source>
        <dbReference type="WBParaSite" id="TTAC_0000379801-mRNA-1"/>
    </source>
</evidence>
<keyword evidence="11" id="KW-0732">Signal</keyword>
<evidence type="ECO:0000256" key="6">
    <source>
        <dbReference type="ARBA" id="ARBA00022989"/>
    </source>
</evidence>
<dbReference type="InterPro" id="IPR001193">
    <property type="entry name" value="MBTPS2"/>
</dbReference>